<name>A0ABR0YI19_HUSHU</name>
<dbReference type="SUPFAM" id="SSF52058">
    <property type="entry name" value="L domain-like"/>
    <property type="match status" value="1"/>
</dbReference>
<dbReference type="Pfam" id="PF00560">
    <property type="entry name" value="LRR_1"/>
    <property type="match status" value="1"/>
</dbReference>
<evidence type="ECO:0000256" key="4">
    <source>
        <dbReference type="ARBA" id="ARBA00022530"/>
    </source>
</evidence>
<evidence type="ECO:0000256" key="6">
    <source>
        <dbReference type="ARBA" id="ARBA00022729"/>
    </source>
</evidence>
<comment type="caution">
    <text evidence="12">The sequence shown here is derived from an EMBL/GenBank/DDBJ whole genome shotgun (WGS) entry which is preliminary data.</text>
</comment>
<proteinExistence type="inferred from homology"/>
<evidence type="ECO:0000256" key="9">
    <source>
        <dbReference type="ARBA" id="ARBA00023180"/>
    </source>
</evidence>
<evidence type="ECO:0000256" key="10">
    <source>
        <dbReference type="SAM" id="MobiDB-lite"/>
    </source>
</evidence>
<keyword evidence="9" id="KW-0325">Glycoprotein</keyword>
<dbReference type="Pfam" id="PF13855">
    <property type="entry name" value="LRR_8"/>
    <property type="match status" value="1"/>
</dbReference>
<reference evidence="12 13" key="1">
    <citation type="submission" date="2021-05" db="EMBL/GenBank/DDBJ databases">
        <authorList>
            <person name="Zahm M."/>
            <person name="Klopp C."/>
            <person name="Cabau C."/>
            <person name="Kuhl H."/>
            <person name="Suciu R."/>
            <person name="Ciorpac M."/>
            <person name="Holostenco D."/>
            <person name="Gessner J."/>
            <person name="Wuertz S."/>
            <person name="Hohne C."/>
            <person name="Stock M."/>
            <person name="Gislard M."/>
            <person name="Lluch J."/>
            <person name="Milhes M."/>
            <person name="Lampietro C."/>
            <person name="Lopez Roques C."/>
            <person name="Donnadieu C."/>
            <person name="Du K."/>
            <person name="Schartl M."/>
            <person name="Guiguen Y."/>
        </authorList>
    </citation>
    <scope>NUCLEOTIDE SEQUENCE [LARGE SCALE GENOMIC DNA]</scope>
    <source>
        <strain evidence="12">Hh-F2</strain>
        <tissue evidence="12">Blood</tissue>
    </source>
</reference>
<keyword evidence="6" id="KW-0732">Signal</keyword>
<dbReference type="PROSITE" id="PS51450">
    <property type="entry name" value="LRR"/>
    <property type="match status" value="2"/>
</dbReference>
<evidence type="ECO:0000259" key="11">
    <source>
        <dbReference type="SMART" id="SM00013"/>
    </source>
</evidence>
<dbReference type="SMART" id="SM00369">
    <property type="entry name" value="LRR_TYP"/>
    <property type="match status" value="4"/>
</dbReference>
<keyword evidence="7" id="KW-0677">Repeat</keyword>
<evidence type="ECO:0000313" key="12">
    <source>
        <dbReference type="EMBL" id="KAK6472054.1"/>
    </source>
</evidence>
<evidence type="ECO:0000313" key="13">
    <source>
        <dbReference type="Proteomes" id="UP001369086"/>
    </source>
</evidence>
<evidence type="ECO:0000256" key="2">
    <source>
        <dbReference type="ARBA" id="ARBA00006912"/>
    </source>
</evidence>
<keyword evidence="13" id="KW-1185">Reference proteome</keyword>
<dbReference type="InterPro" id="IPR001611">
    <property type="entry name" value="Leu-rich_rpt"/>
</dbReference>
<keyword evidence="8" id="KW-1015">Disulfide bond</keyword>
<keyword evidence="4" id="KW-0272">Extracellular matrix</keyword>
<feature type="domain" description="LRRNT" evidence="11">
    <location>
        <begin position="151"/>
        <end position="181"/>
    </location>
</feature>
<gene>
    <name evidence="12" type="ORF">HHUSO_G29071</name>
</gene>
<dbReference type="InterPro" id="IPR003591">
    <property type="entry name" value="Leu-rich_rpt_typical-subtyp"/>
</dbReference>
<comment type="similarity">
    <text evidence="2">Belongs to the small leucine-rich proteoglycan (SLRP) family. SLRP class III subfamily.</text>
</comment>
<dbReference type="PANTHER" id="PTHR46269:SF4">
    <property type="entry name" value="OPTICIN"/>
    <property type="match status" value="1"/>
</dbReference>
<dbReference type="Gene3D" id="3.80.10.10">
    <property type="entry name" value="Ribonuclease Inhibitor"/>
    <property type="match status" value="1"/>
</dbReference>
<dbReference type="PANTHER" id="PTHR46269">
    <property type="entry name" value="EPIPHYCAN-RELATED"/>
    <property type="match status" value="1"/>
</dbReference>
<organism evidence="12 13">
    <name type="scientific">Huso huso</name>
    <name type="common">Beluga</name>
    <name type="synonym">Acipenser huso</name>
    <dbReference type="NCBI Taxonomy" id="61971"/>
    <lineage>
        <taxon>Eukaryota</taxon>
        <taxon>Metazoa</taxon>
        <taxon>Chordata</taxon>
        <taxon>Craniata</taxon>
        <taxon>Vertebrata</taxon>
        <taxon>Euteleostomi</taxon>
        <taxon>Actinopterygii</taxon>
        <taxon>Chondrostei</taxon>
        <taxon>Acipenseriformes</taxon>
        <taxon>Acipenseridae</taxon>
        <taxon>Huso</taxon>
    </lineage>
</organism>
<sequence>MTSQNKERETESKGERERHRHTEIQTQRKQERMKQPLTCLALALSLLEVCLCAPRRENYDLTGKTDWENIDLTNYRDLYDYDDLEPIIEVGTVAPPPNILPVNQNVPPPETPPPALEEEVPLRPRTTTPPPRLDFEGPGLFGPQTGLGLPTCLLCVCISTSVYCDDVDLEYVPPLPKDTTYFYARFSKIKRVGGNDFLNLNKLKRIDLTGNHITELHEDAFLKLPALQELLLAENKIRSLPELPVTMRYIDARNNQLLSAGIRPEAFKGLTQLEFLYLSYNRLDFIPIPLPESLRSFHIQHNNIQTMHKETFCNHHDSTHQRRALEDIRLDGNPINLSHFPQAYFCLPRLPTGRMQ</sequence>
<evidence type="ECO:0000256" key="1">
    <source>
        <dbReference type="ARBA" id="ARBA00004498"/>
    </source>
</evidence>
<keyword evidence="5" id="KW-0433">Leucine-rich repeat</keyword>
<evidence type="ECO:0000256" key="7">
    <source>
        <dbReference type="ARBA" id="ARBA00022737"/>
    </source>
</evidence>
<dbReference type="SMART" id="SM00013">
    <property type="entry name" value="LRRNT"/>
    <property type="match status" value="1"/>
</dbReference>
<dbReference type="EMBL" id="JAHFZB010000030">
    <property type="protein sequence ID" value="KAK6472054.1"/>
    <property type="molecule type" value="Genomic_DNA"/>
</dbReference>
<evidence type="ECO:0000256" key="8">
    <source>
        <dbReference type="ARBA" id="ARBA00023157"/>
    </source>
</evidence>
<comment type="subcellular location">
    <subcellularLocation>
        <location evidence="1">Secreted</location>
        <location evidence="1">Extracellular space</location>
        <location evidence="1">Extracellular matrix</location>
    </subcellularLocation>
</comment>
<dbReference type="Proteomes" id="UP001369086">
    <property type="component" value="Unassembled WGS sequence"/>
</dbReference>
<evidence type="ECO:0000256" key="3">
    <source>
        <dbReference type="ARBA" id="ARBA00022525"/>
    </source>
</evidence>
<dbReference type="InterPro" id="IPR043547">
    <property type="entry name" value="Mimecan/Epiphycan/Opticin"/>
</dbReference>
<protein>
    <submittedName>
        <fullName evidence="12">Epiphycan-like</fullName>
    </submittedName>
</protein>
<dbReference type="InterPro" id="IPR000372">
    <property type="entry name" value="LRRNT"/>
</dbReference>
<feature type="region of interest" description="Disordered" evidence="10">
    <location>
        <begin position="1"/>
        <end position="30"/>
    </location>
</feature>
<accession>A0ABR0YI19</accession>
<dbReference type="InterPro" id="IPR032675">
    <property type="entry name" value="LRR_dom_sf"/>
</dbReference>
<keyword evidence="3" id="KW-0964">Secreted</keyword>
<evidence type="ECO:0000256" key="5">
    <source>
        <dbReference type="ARBA" id="ARBA00022614"/>
    </source>
</evidence>